<dbReference type="EMBL" id="CP069798">
    <property type="protein sequence ID" value="QRQ82842.1"/>
    <property type="molecule type" value="Genomic_DNA"/>
</dbReference>
<dbReference type="PANTHER" id="PTHR43806">
    <property type="entry name" value="PEPTIDASE S8"/>
    <property type="match status" value="1"/>
</dbReference>
<evidence type="ECO:0000256" key="8">
    <source>
        <dbReference type="SAM" id="SignalP"/>
    </source>
</evidence>
<dbReference type="InterPro" id="IPR013425">
    <property type="entry name" value="Autotrns_rpt"/>
</dbReference>
<dbReference type="PRINTS" id="PR00723">
    <property type="entry name" value="SUBTILISIN"/>
</dbReference>
<gene>
    <name evidence="10" type="ORF">JQU52_05535</name>
</gene>
<evidence type="ECO:0000256" key="5">
    <source>
        <dbReference type="ARBA" id="ARBA00022825"/>
    </source>
</evidence>
<dbReference type="PROSITE" id="PS51257">
    <property type="entry name" value="PROKAR_LIPOPROTEIN"/>
    <property type="match status" value="1"/>
</dbReference>
<dbReference type="GO" id="GO:0006508">
    <property type="term" value="P:proteolysis"/>
    <property type="evidence" value="ECO:0007669"/>
    <property type="project" value="UniProtKB-KW"/>
</dbReference>
<dbReference type="PROSITE" id="PS00138">
    <property type="entry name" value="SUBTILASE_SER"/>
    <property type="match status" value="1"/>
</dbReference>
<dbReference type="SUPFAM" id="SSF103515">
    <property type="entry name" value="Autotransporter"/>
    <property type="match status" value="1"/>
</dbReference>
<dbReference type="Proteomes" id="UP000653156">
    <property type="component" value="Chromosome"/>
</dbReference>
<comment type="similarity">
    <text evidence="1 6">Belongs to the peptidase S8 family.</text>
</comment>
<evidence type="ECO:0000256" key="7">
    <source>
        <dbReference type="SAM" id="MobiDB-lite"/>
    </source>
</evidence>
<evidence type="ECO:0000256" key="6">
    <source>
        <dbReference type="PROSITE-ProRule" id="PRU01240"/>
    </source>
</evidence>
<dbReference type="SUPFAM" id="SSF52743">
    <property type="entry name" value="Subtilisin-like"/>
    <property type="match status" value="1"/>
</dbReference>
<dbReference type="InterPro" id="IPR034061">
    <property type="entry name" value="Peptidases_S8_Autotransporter"/>
</dbReference>
<dbReference type="InterPro" id="IPR036709">
    <property type="entry name" value="Autotransporte_beta_dom_sf"/>
</dbReference>
<dbReference type="GO" id="GO:0004252">
    <property type="term" value="F:serine-type endopeptidase activity"/>
    <property type="evidence" value="ECO:0007669"/>
    <property type="project" value="UniProtKB-UniRule"/>
</dbReference>
<dbReference type="Gene3D" id="2.40.128.130">
    <property type="entry name" value="Autotransporter beta-domain"/>
    <property type="match status" value="1"/>
</dbReference>
<dbReference type="PROSITE" id="PS51892">
    <property type="entry name" value="SUBTILASE"/>
    <property type="match status" value="1"/>
</dbReference>
<dbReference type="InterPro" id="IPR000209">
    <property type="entry name" value="Peptidase_S8/S53_dom"/>
</dbReference>
<feature type="signal peptide" evidence="8">
    <location>
        <begin position="1"/>
        <end position="20"/>
    </location>
</feature>
<feature type="compositionally biased region" description="Low complexity" evidence="7">
    <location>
        <begin position="31"/>
        <end position="46"/>
    </location>
</feature>
<dbReference type="InterPro" id="IPR015500">
    <property type="entry name" value="Peptidase_S8_subtilisin-rel"/>
</dbReference>
<proteinExistence type="inferred from homology"/>
<keyword evidence="3 8" id="KW-0732">Signal</keyword>
<feature type="active site" description="Charge relay system" evidence="6">
    <location>
        <position position="348"/>
    </location>
</feature>
<organism evidence="10 11">
    <name type="scientific">Paralysiella testudinis</name>
    <dbReference type="NCBI Taxonomy" id="2809020"/>
    <lineage>
        <taxon>Bacteria</taxon>
        <taxon>Pseudomonadati</taxon>
        <taxon>Pseudomonadota</taxon>
        <taxon>Betaproteobacteria</taxon>
        <taxon>Neisseriales</taxon>
        <taxon>Neisseriaceae</taxon>
        <taxon>Paralysiella</taxon>
    </lineage>
</organism>
<evidence type="ECO:0000256" key="3">
    <source>
        <dbReference type="ARBA" id="ARBA00022729"/>
    </source>
</evidence>
<sequence>MKPSQFVLKASVIAISFALAACGGGGGGGSSPSVGSTPSQPGVPGNPTTPPKPVNPTTPTAVPMPSANPAAGDSNEKAAAPEPITNKFAPNKYGFMNDREDSLNLKDAYDQNLDGSGVKVGVVDGRIASHPGLPKNLVDHGDFVAVASVSTDHGTQVALTLSGQEVNGNINGIAKNVELHTANIGISGGNKVSDSGALRAWNELRKDGVTIINNSWGSSSGTAIQQYKDDANAYLNAKSTMEKAGTYIGQMKYLVDNNVLLIFSTGNEALMQPTANPLLPLAEPELQKGLIAVAGTDENQTINSNSNRCGDAKNWCMAAPWKVLVPNINATNLNEMERFGLTQATGTSFAAPQVTGAAALVKQKYPWMTNDNLRTTLLTTATDLGAKGVDSVYGWGLLNIGKAVNGPAQFAFGNFNANVTGNAVFENNISGTGGLLKKGSGSLTLKGKHSFSGDTLVSAGKLMVDGESQSKTTILSSAEYAVKGSTGSINNLGVFASTGNGATINGDYIQTQYGTLATEVGTVTKVTGNADLAGELHFRGIKPGYVPQSGTSTDVLTASKVSGTFAKTTSAPSLLLAADTRYTANAVKLDIKRADVNRVANSLQAAADANSISAGARNLEAAFTALDAAEPYKSDRVAQQLSFVDASAKIQNITDEATLAKTLYSLSGSIYSNAAAISSIEQGRLNTDFGNKLDVAGGETQAVVQYGHTGNTWTQPGLSGKQSTNSGTVGVVMGLTDSASLGGAVTYHNTNWAEQRGNDGSDNADVRSMGTVLAGRYHPANWRGHFLKGSLGYSRYKNEVSRTVWIADETYKTGADVSGSLWQLSIAGGKKLGNDVWSVTPELGLRYDYFRQSAFTESGAEGYGLNADKLSKGIVVGTVNMTGQYNWLAGNLPLSVYGNIGYEHDFQRRQFATVGGFADAHSNERAGAWQLPLNRWAAGIGLQAQVAKNVTAGIGYRYQGASSWHNHQAGANLVVKF</sequence>
<evidence type="ECO:0000313" key="10">
    <source>
        <dbReference type="EMBL" id="QRQ82842.1"/>
    </source>
</evidence>
<evidence type="ECO:0000256" key="4">
    <source>
        <dbReference type="ARBA" id="ARBA00022801"/>
    </source>
</evidence>
<dbReference type="Pfam" id="PF03797">
    <property type="entry name" value="Autotransporter"/>
    <property type="match status" value="1"/>
</dbReference>
<dbReference type="CDD" id="cd04848">
    <property type="entry name" value="Peptidases_S8_Autotransporter_serine_protease_like"/>
    <property type="match status" value="1"/>
</dbReference>
<dbReference type="AlphaFoldDB" id="A0A892ZIT5"/>
<protein>
    <submittedName>
        <fullName evidence="10">S8 family serine peptidase</fullName>
    </submittedName>
</protein>
<keyword evidence="2 6" id="KW-0645">Protease</keyword>
<feature type="active site" description="Charge relay system" evidence="6">
    <location>
        <position position="124"/>
    </location>
</feature>
<evidence type="ECO:0000256" key="1">
    <source>
        <dbReference type="ARBA" id="ARBA00011073"/>
    </source>
</evidence>
<keyword evidence="5 6" id="KW-0720">Serine protease</keyword>
<accession>A0A892ZIT5</accession>
<dbReference type="PANTHER" id="PTHR43806:SF11">
    <property type="entry name" value="CEREVISIN-RELATED"/>
    <property type="match status" value="1"/>
</dbReference>
<evidence type="ECO:0000256" key="2">
    <source>
        <dbReference type="ARBA" id="ARBA00022670"/>
    </source>
</evidence>
<feature type="region of interest" description="Disordered" evidence="7">
    <location>
        <begin position="24"/>
        <end position="92"/>
    </location>
</feature>
<dbReference type="SMART" id="SM00869">
    <property type="entry name" value="Autotransporter"/>
    <property type="match status" value="1"/>
</dbReference>
<reference evidence="10" key="1">
    <citation type="submission" date="2021-02" db="EMBL/GenBank/DDBJ databases">
        <title>Neisseriaceae sp. 26B isolated from the cloaca of a Common Toad-headed Turtle (Mesoclemmys nasuta).</title>
        <authorList>
            <person name="Spergser J."/>
            <person name="Busse H.-J."/>
        </authorList>
    </citation>
    <scope>NUCLEOTIDE SEQUENCE</scope>
    <source>
        <strain evidence="10">26B</strain>
    </source>
</reference>
<feature type="active site" description="Charge relay system" evidence="6">
    <location>
        <position position="153"/>
    </location>
</feature>
<feature type="chain" id="PRO_5034386940" evidence="8">
    <location>
        <begin position="21"/>
        <end position="977"/>
    </location>
</feature>
<dbReference type="KEGG" id="ptes:JQU52_05535"/>
<dbReference type="RefSeq" id="WP_230340135.1">
    <property type="nucleotide sequence ID" value="NZ_CP069798.1"/>
</dbReference>
<feature type="domain" description="Autotransporter" evidence="9">
    <location>
        <begin position="693"/>
        <end position="977"/>
    </location>
</feature>
<dbReference type="InterPro" id="IPR023828">
    <property type="entry name" value="Peptidase_S8_Ser-AS"/>
</dbReference>
<dbReference type="InterPro" id="IPR036852">
    <property type="entry name" value="Peptidase_S8/S53_dom_sf"/>
</dbReference>
<evidence type="ECO:0000259" key="9">
    <source>
        <dbReference type="PROSITE" id="PS51208"/>
    </source>
</evidence>
<dbReference type="NCBIfam" id="TIGR02601">
    <property type="entry name" value="autotrns_rpt"/>
    <property type="match status" value="1"/>
</dbReference>
<keyword evidence="11" id="KW-1185">Reference proteome</keyword>
<dbReference type="Pfam" id="PF00082">
    <property type="entry name" value="Peptidase_S8"/>
    <property type="match status" value="1"/>
</dbReference>
<dbReference type="PROSITE" id="PS51208">
    <property type="entry name" value="AUTOTRANSPORTER"/>
    <property type="match status" value="1"/>
</dbReference>
<name>A0A892ZIT5_9NEIS</name>
<dbReference type="InterPro" id="IPR050131">
    <property type="entry name" value="Peptidase_S8_subtilisin-like"/>
</dbReference>
<dbReference type="Gene3D" id="3.40.50.200">
    <property type="entry name" value="Peptidase S8/S53 domain"/>
    <property type="match status" value="1"/>
</dbReference>
<evidence type="ECO:0000313" key="11">
    <source>
        <dbReference type="Proteomes" id="UP000653156"/>
    </source>
</evidence>
<dbReference type="InterPro" id="IPR005546">
    <property type="entry name" value="Autotransporte_beta"/>
</dbReference>
<keyword evidence="4 6" id="KW-0378">Hydrolase</keyword>
<feature type="compositionally biased region" description="Pro residues" evidence="7">
    <location>
        <begin position="47"/>
        <end position="56"/>
    </location>
</feature>